<feature type="binding site" evidence="8">
    <location>
        <begin position="20"/>
        <end position="25"/>
    </location>
    <ligand>
        <name>ATP</name>
        <dbReference type="ChEBI" id="CHEBI:30616"/>
    </ligand>
</feature>
<dbReference type="GO" id="GO:0005737">
    <property type="term" value="C:cytoplasm"/>
    <property type="evidence" value="ECO:0007669"/>
    <property type="project" value="UniProtKB-SubCell"/>
</dbReference>
<dbReference type="GO" id="GO:0006400">
    <property type="term" value="P:tRNA modification"/>
    <property type="evidence" value="ECO:0007669"/>
    <property type="project" value="UniProtKB-UniRule"/>
</dbReference>
<keyword evidence="5 8" id="KW-0547">Nucleotide-binding</keyword>
<dbReference type="Pfam" id="PF01171">
    <property type="entry name" value="ATP_bind_3"/>
    <property type="match status" value="1"/>
</dbReference>
<organism evidence="10 11">
    <name type="scientific">Aedoeadaptatus ivorii</name>
    <dbReference type="NCBI Taxonomy" id="54006"/>
    <lineage>
        <taxon>Bacteria</taxon>
        <taxon>Bacillati</taxon>
        <taxon>Bacillota</taxon>
        <taxon>Tissierellia</taxon>
        <taxon>Tissierellales</taxon>
        <taxon>Peptoniphilaceae</taxon>
        <taxon>Aedoeadaptatus</taxon>
    </lineage>
</organism>
<dbReference type="AlphaFoldDB" id="A0A3S5C2A2"/>
<keyword evidence="11" id="KW-1185">Reference proteome</keyword>
<dbReference type="InterPro" id="IPR011063">
    <property type="entry name" value="TilS/TtcA_N"/>
</dbReference>
<evidence type="ECO:0000259" key="9">
    <source>
        <dbReference type="SMART" id="SM00977"/>
    </source>
</evidence>
<dbReference type="NCBIfam" id="TIGR02433">
    <property type="entry name" value="lysidine_TilS_C"/>
    <property type="match status" value="1"/>
</dbReference>
<dbReference type="SMART" id="SM00977">
    <property type="entry name" value="TilS_C"/>
    <property type="match status" value="1"/>
</dbReference>
<dbReference type="InterPro" id="IPR014729">
    <property type="entry name" value="Rossmann-like_a/b/a_fold"/>
</dbReference>
<keyword evidence="3 8" id="KW-0436">Ligase</keyword>
<dbReference type="Pfam" id="PF11734">
    <property type="entry name" value="TilS_C"/>
    <property type="match status" value="1"/>
</dbReference>
<dbReference type="Gene3D" id="3.40.50.620">
    <property type="entry name" value="HUPs"/>
    <property type="match status" value="1"/>
</dbReference>
<dbReference type="Proteomes" id="UP000269544">
    <property type="component" value="Chromosome"/>
</dbReference>
<dbReference type="SUPFAM" id="SSF82829">
    <property type="entry name" value="MesJ substrate recognition domain-like"/>
    <property type="match status" value="1"/>
</dbReference>
<dbReference type="PANTHER" id="PTHR43033">
    <property type="entry name" value="TRNA(ILE)-LYSIDINE SYNTHASE-RELATED"/>
    <property type="match status" value="1"/>
</dbReference>
<dbReference type="InterPro" id="IPR012094">
    <property type="entry name" value="tRNA_Ile_lys_synt"/>
</dbReference>
<evidence type="ECO:0000256" key="2">
    <source>
        <dbReference type="ARBA" id="ARBA00022490"/>
    </source>
</evidence>
<comment type="domain">
    <text evidence="8">The N-terminal region contains the highly conserved SGGXDS motif, predicted to be a P-loop motif involved in ATP binding.</text>
</comment>
<dbReference type="InterPro" id="IPR012796">
    <property type="entry name" value="Lysidine-tRNA-synth_C"/>
</dbReference>
<dbReference type="SUPFAM" id="SSF52402">
    <property type="entry name" value="Adenine nucleotide alpha hydrolases-like"/>
    <property type="match status" value="1"/>
</dbReference>
<keyword evidence="2 8" id="KW-0963">Cytoplasm</keyword>
<accession>A0A3S5C2A2</accession>
<dbReference type="GO" id="GO:0005524">
    <property type="term" value="F:ATP binding"/>
    <property type="evidence" value="ECO:0007669"/>
    <property type="project" value="UniProtKB-UniRule"/>
</dbReference>
<dbReference type="KEGG" id="piv:NCTC13079_00543"/>
<evidence type="ECO:0000256" key="1">
    <source>
        <dbReference type="ARBA" id="ARBA00004496"/>
    </source>
</evidence>
<comment type="catalytic activity">
    <reaction evidence="7 8">
        <text>cytidine(34) in tRNA(Ile2) + L-lysine + ATP = lysidine(34) in tRNA(Ile2) + AMP + diphosphate + H(+)</text>
        <dbReference type="Rhea" id="RHEA:43744"/>
        <dbReference type="Rhea" id="RHEA-COMP:10625"/>
        <dbReference type="Rhea" id="RHEA-COMP:10670"/>
        <dbReference type="ChEBI" id="CHEBI:15378"/>
        <dbReference type="ChEBI" id="CHEBI:30616"/>
        <dbReference type="ChEBI" id="CHEBI:32551"/>
        <dbReference type="ChEBI" id="CHEBI:33019"/>
        <dbReference type="ChEBI" id="CHEBI:82748"/>
        <dbReference type="ChEBI" id="CHEBI:83665"/>
        <dbReference type="ChEBI" id="CHEBI:456215"/>
        <dbReference type="EC" id="6.3.4.19"/>
    </reaction>
</comment>
<dbReference type="PANTHER" id="PTHR43033:SF1">
    <property type="entry name" value="TRNA(ILE)-LYSIDINE SYNTHASE-RELATED"/>
    <property type="match status" value="1"/>
</dbReference>
<evidence type="ECO:0000256" key="5">
    <source>
        <dbReference type="ARBA" id="ARBA00022741"/>
    </source>
</evidence>
<dbReference type="InterPro" id="IPR012795">
    <property type="entry name" value="tRNA_Ile_lys_synt_N"/>
</dbReference>
<protein>
    <recommendedName>
        <fullName evidence="8">tRNA(Ile)-lysidine synthase</fullName>
        <ecNumber evidence="8">6.3.4.19</ecNumber>
    </recommendedName>
    <alternativeName>
        <fullName evidence="8">tRNA(Ile)-2-lysyl-cytidine synthase</fullName>
    </alternativeName>
    <alternativeName>
        <fullName evidence="8">tRNA(Ile)-lysidine synthetase</fullName>
    </alternativeName>
</protein>
<dbReference type="EC" id="6.3.4.19" evidence="8"/>
<dbReference type="OrthoDB" id="9807403at2"/>
<dbReference type="EMBL" id="LR134523">
    <property type="protein sequence ID" value="VEJ35165.1"/>
    <property type="molecule type" value="Genomic_DNA"/>
</dbReference>
<comment type="function">
    <text evidence="8">Ligates lysine onto the cytidine present at position 34 of the AUA codon-specific tRNA(Ile) that contains the anticodon CAU, in an ATP-dependent manner. Cytidine is converted to lysidine, thus changing the amino acid specificity of the tRNA from methionine to isoleucine.</text>
</comment>
<evidence type="ECO:0000256" key="6">
    <source>
        <dbReference type="ARBA" id="ARBA00022840"/>
    </source>
</evidence>
<evidence type="ECO:0000256" key="3">
    <source>
        <dbReference type="ARBA" id="ARBA00022598"/>
    </source>
</evidence>
<dbReference type="HAMAP" id="MF_01161">
    <property type="entry name" value="tRNA_Ile_lys_synt"/>
    <property type="match status" value="1"/>
</dbReference>
<reference evidence="10 11" key="1">
    <citation type="submission" date="2018-12" db="EMBL/GenBank/DDBJ databases">
        <authorList>
            <consortium name="Pathogen Informatics"/>
        </authorList>
    </citation>
    <scope>NUCLEOTIDE SEQUENCE [LARGE SCALE GENOMIC DNA]</scope>
    <source>
        <strain evidence="10 11">NCTC13079</strain>
    </source>
</reference>
<comment type="similarity">
    <text evidence="8">Belongs to the tRNA(Ile)-lysidine synthase family.</text>
</comment>
<dbReference type="GO" id="GO:0032267">
    <property type="term" value="F:tRNA(Ile)-lysidine synthase activity"/>
    <property type="evidence" value="ECO:0007669"/>
    <property type="project" value="UniProtKB-EC"/>
</dbReference>
<feature type="domain" description="Lysidine-tRNA(Ile) synthetase C-terminal" evidence="9">
    <location>
        <begin position="355"/>
        <end position="423"/>
    </location>
</feature>
<keyword evidence="4 8" id="KW-0819">tRNA processing</keyword>
<gene>
    <name evidence="8 10" type="primary">tilS</name>
    <name evidence="10" type="ORF">NCTC13079_00543</name>
</gene>
<dbReference type="SUPFAM" id="SSF56037">
    <property type="entry name" value="PheT/TilS domain"/>
    <property type="match status" value="1"/>
</dbReference>
<evidence type="ECO:0000256" key="7">
    <source>
        <dbReference type="ARBA" id="ARBA00048539"/>
    </source>
</evidence>
<evidence type="ECO:0000256" key="8">
    <source>
        <dbReference type="HAMAP-Rule" id="MF_01161"/>
    </source>
</evidence>
<sequence length="429" mass="48950">MDEIFAKYIGPEDAVLVALSGGPDSVYLLDRLRAYRSGCPFLLEAAHLHHGLREEAEEDLSFVRDLCDRWQIPLYVERADVSAYARAAHLGIEEAGRVLRYDFLRRHKRPGGMIALGHHLDDQAETLLFRLIRGTGPEGMVGMRVREGDLFRPLLFTRKAEIIAYLEAANIPYVTDATNEAPIYARNKIRLEILPAAESINEGFVESLERFRRMIQADAEYLRAAAHTEFHRLAMCKREGLFLSKAVFDLPASLADRVLRMAAEKMRGDLQNIGYEHIRSLYGLRDAESGKGIDLPGVRIRSSYDALVFERQDQYAAPTQVVPLKDGAATFDGHRFFITEDRHLPCVYIRDPGDIRIRTRRPGDRIAIRGGMKKIKDVFIDAKIDRGLRDRWPLVVEGEEVVWVPGLRKAYRQEEKGWKKLAWRPSKKA</sequence>
<evidence type="ECO:0000313" key="10">
    <source>
        <dbReference type="EMBL" id="VEJ35165.1"/>
    </source>
</evidence>
<evidence type="ECO:0000256" key="4">
    <source>
        <dbReference type="ARBA" id="ARBA00022694"/>
    </source>
</evidence>
<keyword evidence="6 8" id="KW-0067">ATP-binding</keyword>
<proteinExistence type="inferred from homology"/>
<dbReference type="NCBIfam" id="TIGR02432">
    <property type="entry name" value="lysidine_TilS_N"/>
    <property type="match status" value="1"/>
</dbReference>
<name>A0A3S5C2A2_9FIRM</name>
<dbReference type="RefSeq" id="WP_126464996.1">
    <property type="nucleotide sequence ID" value="NZ_LR134523.1"/>
</dbReference>
<comment type="subcellular location">
    <subcellularLocation>
        <location evidence="1 8">Cytoplasm</location>
    </subcellularLocation>
</comment>
<dbReference type="CDD" id="cd01992">
    <property type="entry name" value="TilS_N"/>
    <property type="match status" value="1"/>
</dbReference>
<evidence type="ECO:0000313" key="11">
    <source>
        <dbReference type="Proteomes" id="UP000269544"/>
    </source>
</evidence>